<evidence type="ECO:0000313" key="1">
    <source>
        <dbReference type="EMBL" id="RKP11558.1"/>
    </source>
</evidence>
<accession>A0A4P9XYN2</accession>
<dbReference type="Proteomes" id="UP000267251">
    <property type="component" value="Unassembled WGS sequence"/>
</dbReference>
<sequence>MEVSIQVNEVERMGLEPYGQAPWLTILGASVPVGPRGEGRAGHGRRASFADYGPYATLNRPAPRPASQWEVDFVASAYGDEVGEAYARSVSEFVSGLPEPVRVWAHSQVNEHTLGGHGLATGVWGEMIKEQGRSMNGEDV</sequence>
<protein>
    <submittedName>
        <fullName evidence="1">Uncharacterized protein</fullName>
    </submittedName>
</protein>
<proteinExistence type="predicted"/>
<dbReference type="AlphaFoldDB" id="A0A4P9XYN2"/>
<reference evidence="2" key="1">
    <citation type="journal article" date="2018" name="Nat. Microbiol.">
        <title>Leveraging single-cell genomics to expand the fungal tree of life.</title>
        <authorList>
            <person name="Ahrendt S.R."/>
            <person name="Quandt C.A."/>
            <person name="Ciobanu D."/>
            <person name="Clum A."/>
            <person name="Salamov A."/>
            <person name="Andreopoulos B."/>
            <person name="Cheng J.F."/>
            <person name="Woyke T."/>
            <person name="Pelin A."/>
            <person name="Henrissat B."/>
            <person name="Reynolds N.K."/>
            <person name="Benny G.L."/>
            <person name="Smith M.E."/>
            <person name="James T.Y."/>
            <person name="Grigoriev I.V."/>
        </authorList>
    </citation>
    <scope>NUCLEOTIDE SEQUENCE [LARGE SCALE GENOMIC DNA]</scope>
</reference>
<dbReference type="EMBL" id="KZ988807">
    <property type="protein sequence ID" value="RKP11558.1"/>
    <property type="molecule type" value="Genomic_DNA"/>
</dbReference>
<keyword evidence="2" id="KW-1185">Reference proteome</keyword>
<gene>
    <name evidence="1" type="ORF">BJ684DRAFT_21863</name>
</gene>
<organism evidence="1 2">
    <name type="scientific">Piptocephalis cylindrospora</name>
    <dbReference type="NCBI Taxonomy" id="1907219"/>
    <lineage>
        <taxon>Eukaryota</taxon>
        <taxon>Fungi</taxon>
        <taxon>Fungi incertae sedis</taxon>
        <taxon>Zoopagomycota</taxon>
        <taxon>Zoopagomycotina</taxon>
        <taxon>Zoopagomycetes</taxon>
        <taxon>Zoopagales</taxon>
        <taxon>Piptocephalidaceae</taxon>
        <taxon>Piptocephalis</taxon>
    </lineage>
</organism>
<name>A0A4P9XYN2_9FUNG</name>
<evidence type="ECO:0000313" key="2">
    <source>
        <dbReference type="Proteomes" id="UP000267251"/>
    </source>
</evidence>
<dbReference type="OrthoDB" id="21449at2759"/>